<keyword evidence="1" id="KW-0472">Membrane</keyword>
<sequence length="930" mass="102973">MAVVARGLFIRFLQLYLYAFIIGYIQILAESTVLIRFDRAPPARPRYSYAVFRYSVVTLNGSDACKERICFIHCQLDAQTLSPCPAKDIVFRNLTVNSDHEFLVSVTTSDGQRNSSAHSWFIDTIPPTATIFSRKNYTSAERIAIDITFSEACTGKGGFRCVNSSSCDVIIHGPAHVHASSLRMIKPGISYSLDVILSFTSMNGRVVIRMADKFCTDQAGNSFTRTNGSTIIIHVDRRPVLADLWTSVPAYELVMNGVPRTVLATNKLEYVQIFLGFSIPIINTTEQVLNAMIVNSGKLIPIHRRNQGSRQFNFQIRNISRTEIIVIELQAGLLIGRTGTPVSPVPSITFLYDSVETGVGLSTGSPNVTKDHSINVVVEFTKPVFGFEASMVNVVGGRITRFRALSRALYSLNVQAITEHMVSISVPAGKVYDISGNLNMASNQLEVKHYSTPAISMALQSFVSAGILATSLAAAILSISTAHLGAVGIASERINVVVSDSSMNLHGLVGHLQVFVLSDWLSVNQPIEYFETTKGLWWLIPRQKLPWKKDSGSVLHHHVYLAEENLQRKSIASSVGGSSHKGVNVQVDLYLANSSYMCNEVPVPIKMGPKSGWLLEQHNMHMTPYGLPLHSNEYFMYFLRGEPLSASNVIKGMENYLGWEDLLMNLFWLGIGGGTLVIIHLLILVFLRWRTGTPAHGLLSVPRFELFLLILMLPCISQSSTFVIKGGTTGGIITGALLLAIPAAFIISVCLFNLIAIFSASYVQYKEVKHVARKEPWSTRIWYYFTGSPSAGKWFYKEGIPSSFLPRFGILFESLKGPPLFVFVDQNEPNSVSKWTGSGNSGIGRMRPVSLDGSIEEIKIPIRVLGCARSSYIIVDLSRRVCLGIICGAYSSRKSNLSLFALTITLVQFIYLFTIKLFEDKYEMINRERE</sequence>
<proteinExistence type="predicted"/>
<comment type="caution">
    <text evidence="2">The sequence shown here is derived from an EMBL/GenBank/DDBJ whole genome shotgun (WGS) entry which is preliminary data.</text>
</comment>
<feature type="transmembrane region" description="Helical" evidence="1">
    <location>
        <begin position="15"/>
        <end position="37"/>
    </location>
</feature>
<dbReference type="PANTHER" id="PTHR34677">
    <property type="match status" value="1"/>
</dbReference>
<gene>
    <name evidence="2" type="ORF">RchiOBHm_Chr2g0175571</name>
</gene>
<reference evidence="2 3" key="1">
    <citation type="journal article" date="2018" name="Nat. Genet.">
        <title>The Rosa genome provides new insights in the design of modern roses.</title>
        <authorList>
            <person name="Bendahmane M."/>
        </authorList>
    </citation>
    <scope>NUCLEOTIDE SEQUENCE [LARGE SCALE GENOMIC DNA]</scope>
    <source>
        <strain evidence="3">cv. Old Blush</strain>
    </source>
</reference>
<dbReference type="OMA" id="SNEYFTY"/>
<keyword evidence="1" id="KW-0812">Transmembrane</keyword>
<accession>A0A2P6S6H0</accession>
<dbReference type="Proteomes" id="UP000238479">
    <property type="component" value="Chromosome 2"/>
</dbReference>
<evidence type="ECO:0000313" key="2">
    <source>
        <dbReference type="EMBL" id="PRQ54264.1"/>
    </source>
</evidence>
<dbReference type="PANTHER" id="PTHR34677:SF3">
    <property type="entry name" value="BACTERIAL IG-LIKE DOMAIN-CONTAINING PROTEIN"/>
    <property type="match status" value="1"/>
</dbReference>
<dbReference type="AlphaFoldDB" id="A0A2P6S6H0"/>
<feature type="transmembrane region" description="Helical" evidence="1">
    <location>
        <begin position="897"/>
        <end position="918"/>
    </location>
</feature>
<dbReference type="Gramene" id="PRQ54264">
    <property type="protein sequence ID" value="PRQ54264"/>
    <property type="gene ID" value="RchiOBHm_Chr2g0175571"/>
</dbReference>
<organism evidence="2 3">
    <name type="scientific">Rosa chinensis</name>
    <name type="common">China rose</name>
    <dbReference type="NCBI Taxonomy" id="74649"/>
    <lineage>
        <taxon>Eukaryota</taxon>
        <taxon>Viridiplantae</taxon>
        <taxon>Streptophyta</taxon>
        <taxon>Embryophyta</taxon>
        <taxon>Tracheophyta</taxon>
        <taxon>Spermatophyta</taxon>
        <taxon>Magnoliopsida</taxon>
        <taxon>eudicotyledons</taxon>
        <taxon>Gunneridae</taxon>
        <taxon>Pentapetalae</taxon>
        <taxon>rosids</taxon>
        <taxon>fabids</taxon>
        <taxon>Rosales</taxon>
        <taxon>Rosaceae</taxon>
        <taxon>Rosoideae</taxon>
        <taxon>Rosoideae incertae sedis</taxon>
        <taxon>Rosa</taxon>
    </lineage>
</organism>
<keyword evidence="1" id="KW-1133">Transmembrane helix</keyword>
<feature type="transmembrane region" description="Helical" evidence="1">
    <location>
        <begin position="736"/>
        <end position="763"/>
    </location>
</feature>
<dbReference type="STRING" id="74649.A0A2P6S6H0"/>
<protein>
    <recommendedName>
        <fullName evidence="4">Bacterial Ig-like domain-containing protein</fullName>
    </recommendedName>
</protein>
<feature type="transmembrane region" description="Helical" evidence="1">
    <location>
        <begin position="706"/>
        <end position="724"/>
    </location>
</feature>
<dbReference type="EMBL" id="PDCK01000040">
    <property type="protein sequence ID" value="PRQ54264.1"/>
    <property type="molecule type" value="Genomic_DNA"/>
</dbReference>
<name>A0A2P6S6H0_ROSCH</name>
<evidence type="ECO:0000256" key="1">
    <source>
        <dbReference type="SAM" id="Phobius"/>
    </source>
</evidence>
<evidence type="ECO:0008006" key="4">
    <source>
        <dbReference type="Google" id="ProtNLM"/>
    </source>
</evidence>
<feature type="transmembrane region" description="Helical" evidence="1">
    <location>
        <begin position="666"/>
        <end position="686"/>
    </location>
</feature>
<evidence type="ECO:0000313" key="3">
    <source>
        <dbReference type="Proteomes" id="UP000238479"/>
    </source>
</evidence>
<keyword evidence="3" id="KW-1185">Reference proteome</keyword>